<evidence type="ECO:0000256" key="5">
    <source>
        <dbReference type="ARBA" id="ARBA00022490"/>
    </source>
</evidence>
<evidence type="ECO:0000313" key="12">
    <source>
        <dbReference type="EMBL" id="EEC17252.1"/>
    </source>
</evidence>
<protein>
    <submittedName>
        <fullName evidence="12">Daxx protein, putative</fullName>
    </submittedName>
</protein>
<keyword evidence="9" id="KW-0539">Nucleus</keyword>
<dbReference type="InterPro" id="IPR038298">
    <property type="entry name" value="Daxx_N_sf"/>
</dbReference>
<dbReference type="GO" id="GO:0005694">
    <property type="term" value="C:chromosome"/>
    <property type="evidence" value="ECO:0007669"/>
    <property type="project" value="UniProtKB-SubCell"/>
</dbReference>
<dbReference type="GO" id="GO:0006355">
    <property type="term" value="P:regulation of DNA-templated transcription"/>
    <property type="evidence" value="ECO:0007669"/>
    <property type="project" value="UniProtKB-ARBA"/>
</dbReference>
<dbReference type="PANTHER" id="PTHR12766:SF7">
    <property type="entry name" value="DEATH DOMAIN-ASSOCIATED PROTEIN 6"/>
    <property type="match status" value="1"/>
</dbReference>
<keyword evidence="6" id="KW-0053">Apoptosis</keyword>
<dbReference type="VEuPathDB" id="VectorBase:ISCI012819"/>
<reference evidence="13" key="2">
    <citation type="submission" date="2020-05" db="UniProtKB">
        <authorList>
            <consortium name="EnsemblMetazoa"/>
        </authorList>
    </citation>
    <scope>IDENTIFICATION</scope>
    <source>
        <strain evidence="13">wikel</strain>
    </source>
</reference>
<dbReference type="InterPro" id="IPR046426">
    <property type="entry name" value="DAXX_histone-bd_sf"/>
</dbReference>
<dbReference type="GO" id="GO:0005634">
    <property type="term" value="C:nucleus"/>
    <property type="evidence" value="ECO:0007669"/>
    <property type="project" value="UniProtKB-SubCell"/>
</dbReference>
<keyword evidence="5" id="KW-0963">Cytoplasm</keyword>
<dbReference type="Proteomes" id="UP000001555">
    <property type="component" value="Unassembled WGS sequence"/>
</dbReference>
<reference evidence="12 14" key="1">
    <citation type="submission" date="2008-03" db="EMBL/GenBank/DDBJ databases">
        <title>Annotation of Ixodes scapularis.</title>
        <authorList>
            <consortium name="Ixodes scapularis Genome Project Consortium"/>
            <person name="Caler E."/>
            <person name="Hannick L.I."/>
            <person name="Bidwell S."/>
            <person name="Joardar V."/>
            <person name="Thiagarajan M."/>
            <person name="Amedeo P."/>
            <person name="Galinsky K.J."/>
            <person name="Schobel S."/>
            <person name="Inman J."/>
            <person name="Hostetler J."/>
            <person name="Miller J."/>
            <person name="Hammond M."/>
            <person name="Megy K."/>
            <person name="Lawson D."/>
            <person name="Kodira C."/>
            <person name="Sutton G."/>
            <person name="Meyer J."/>
            <person name="Hill C.A."/>
            <person name="Birren B."/>
            <person name="Nene V."/>
            <person name="Collins F."/>
            <person name="Alarcon-Chaidez F."/>
            <person name="Wikel S."/>
            <person name="Strausberg R."/>
        </authorList>
    </citation>
    <scope>NUCLEOTIDE SEQUENCE [LARGE SCALE GENOMIC DNA]</scope>
    <source>
        <strain evidence="14">Wikel</strain>
        <strain evidence="12">Wikel colony</strain>
    </source>
</reference>
<comment type="subcellular location">
    <subcellularLocation>
        <location evidence="2">Chromosome</location>
    </subcellularLocation>
    <subcellularLocation>
        <location evidence="3">Cytoplasm</location>
    </subcellularLocation>
    <subcellularLocation>
        <location evidence="1">Nucleus</location>
    </subcellularLocation>
</comment>
<evidence type="ECO:0000313" key="14">
    <source>
        <dbReference type="Proteomes" id="UP000001555"/>
    </source>
</evidence>
<evidence type="ECO:0000256" key="6">
    <source>
        <dbReference type="ARBA" id="ARBA00022703"/>
    </source>
</evidence>
<dbReference type="InterPro" id="IPR046378">
    <property type="entry name" value="DAXX_histone-bd"/>
</dbReference>
<dbReference type="VEuPathDB" id="VectorBase:ISCP_028461"/>
<dbReference type="GO" id="GO:0005737">
    <property type="term" value="C:cytoplasm"/>
    <property type="evidence" value="ECO:0007669"/>
    <property type="project" value="UniProtKB-SubCell"/>
</dbReference>
<dbReference type="VEuPathDB" id="VectorBase:ISCW012819"/>
<feature type="compositionally biased region" description="Polar residues" evidence="10">
    <location>
        <begin position="130"/>
        <end position="143"/>
    </location>
</feature>
<evidence type="ECO:0000256" key="7">
    <source>
        <dbReference type="ARBA" id="ARBA00023054"/>
    </source>
</evidence>
<dbReference type="GO" id="GO:0042393">
    <property type="term" value="F:histone binding"/>
    <property type="evidence" value="ECO:0007669"/>
    <property type="project" value="InterPro"/>
</dbReference>
<keyword evidence="15" id="KW-1267">Proteomics identification</keyword>
<feature type="region of interest" description="Disordered" evidence="10">
    <location>
        <begin position="96"/>
        <end position="167"/>
    </location>
</feature>
<dbReference type="AlphaFoldDB" id="B7QEI0"/>
<dbReference type="PaxDb" id="6945-B7QEI0"/>
<dbReference type="PANTHER" id="PTHR12766">
    <property type="entry name" value="DEATH DOMAIN-ASSOCIATED PROTEIN 6 DAXX"/>
    <property type="match status" value="1"/>
</dbReference>
<evidence type="ECO:0000256" key="8">
    <source>
        <dbReference type="ARBA" id="ARBA00023186"/>
    </source>
</evidence>
<accession>B7QEI0</accession>
<name>B7QEI0_IXOSC</name>
<feature type="domain" description="Daxx histone-binding" evidence="11">
    <location>
        <begin position="236"/>
        <end position="305"/>
    </location>
</feature>
<evidence type="ECO:0000256" key="4">
    <source>
        <dbReference type="ARBA" id="ARBA00022454"/>
    </source>
</evidence>
<dbReference type="Gene3D" id="1.10.8.810">
    <property type="entry name" value="Daxx helical bundle domain"/>
    <property type="match status" value="1"/>
</dbReference>
<evidence type="ECO:0000256" key="10">
    <source>
        <dbReference type="SAM" id="MobiDB-lite"/>
    </source>
</evidence>
<keyword evidence="14" id="KW-1185">Reference proteome</keyword>
<dbReference type="Pfam" id="PF20920">
    <property type="entry name" value="DAXX_hist_bd"/>
    <property type="match status" value="1"/>
</dbReference>
<evidence type="ECO:0000313" key="13">
    <source>
        <dbReference type="EnsemblMetazoa" id="ISCW012819-PA"/>
    </source>
</evidence>
<proteinExistence type="evidence at protein level"/>
<dbReference type="STRING" id="6945.B7QEI0"/>
<keyword evidence="8" id="KW-0143">Chaperone</keyword>
<evidence type="ECO:0000259" key="11">
    <source>
        <dbReference type="Pfam" id="PF20920"/>
    </source>
</evidence>
<dbReference type="FunFam" id="1.20.58.2170:FF:000003">
    <property type="match status" value="1"/>
</dbReference>
<keyword evidence="4" id="KW-0158">Chromosome</keyword>
<evidence type="ECO:0000256" key="3">
    <source>
        <dbReference type="ARBA" id="ARBA00004496"/>
    </source>
</evidence>
<evidence type="ECO:0007829" key="15">
    <source>
        <dbReference type="PeptideAtlas" id="B7QEI0"/>
    </source>
</evidence>
<feature type="compositionally biased region" description="Low complexity" evidence="10">
    <location>
        <begin position="107"/>
        <end position="129"/>
    </location>
</feature>
<gene>
    <name evidence="12" type="ORF">IscW_ISCW012819</name>
</gene>
<dbReference type="EMBL" id="ABJB010760777">
    <property type="status" value="NOT_ANNOTATED_CDS"/>
    <property type="molecule type" value="Genomic_DNA"/>
</dbReference>
<organism>
    <name type="scientific">Ixodes scapularis</name>
    <name type="common">Black-legged tick</name>
    <name type="synonym">Deer tick</name>
    <dbReference type="NCBI Taxonomy" id="6945"/>
    <lineage>
        <taxon>Eukaryota</taxon>
        <taxon>Metazoa</taxon>
        <taxon>Ecdysozoa</taxon>
        <taxon>Arthropoda</taxon>
        <taxon>Chelicerata</taxon>
        <taxon>Arachnida</taxon>
        <taxon>Acari</taxon>
        <taxon>Parasitiformes</taxon>
        <taxon>Ixodida</taxon>
        <taxon>Ixodoidea</taxon>
        <taxon>Ixodidae</taxon>
        <taxon>Ixodinae</taxon>
        <taxon>Ixodes</taxon>
    </lineage>
</organism>
<dbReference type="HOGENOM" id="CLU_869548_0_0_1"/>
<evidence type="ECO:0000256" key="2">
    <source>
        <dbReference type="ARBA" id="ARBA00004286"/>
    </source>
</evidence>
<dbReference type="Gene3D" id="1.20.58.2170">
    <property type="match status" value="2"/>
</dbReference>
<keyword evidence="7" id="KW-0175">Coiled coil</keyword>
<dbReference type="EnsemblMetazoa" id="ISCW012819-RA">
    <property type="protein sequence ID" value="ISCW012819-PA"/>
    <property type="gene ID" value="ISCW012819"/>
</dbReference>
<evidence type="ECO:0000256" key="9">
    <source>
        <dbReference type="ARBA" id="ARBA00023242"/>
    </source>
</evidence>
<dbReference type="GO" id="GO:0006915">
    <property type="term" value="P:apoptotic process"/>
    <property type="evidence" value="ECO:0007669"/>
    <property type="project" value="UniProtKB-KW"/>
</dbReference>
<dbReference type="EMBL" id="ABJB010889372">
    <property type="status" value="NOT_ANNOTATED_CDS"/>
    <property type="molecule type" value="Genomic_DNA"/>
</dbReference>
<sequence length="320" mass="36099">MLQEMTEKANCALTKSVQGTSVVPPSAQFLELCTPLMSRDDRGVILKRVDVLVQQTNLHYLASEQFRGLVADLTRKVGADGANVYVHLKTLTDELRAYREKRPKPKGTTAPSASTSGDAAADRSGGAAANETTTDNGGTTSANGEEVAEDSGTAASNEGDVKDLKRQKQIRQLEKHLRKLHRAIKKLRKKEVDWDSEDDINSPYIMEDRYKKKFVKVWWKLCELQGRRPLTGREDEKKFRYSAKEVFTDVGQELQARRKREELRLALLYLEDEEEVPKDPAEADPELRARLDENGKLFSSRMDEVRHRDCATPFPAHATV</sequence>
<dbReference type="InParanoid" id="B7QEI0"/>
<evidence type="ECO:0000256" key="1">
    <source>
        <dbReference type="ARBA" id="ARBA00004123"/>
    </source>
</evidence>
<dbReference type="OrthoDB" id="6437935at2759"/>
<dbReference type="FunFam" id="1.20.58.2170:FF:000002">
    <property type="match status" value="1"/>
</dbReference>
<dbReference type="EMBL" id="DS921196">
    <property type="protein sequence ID" value="EEC17252.1"/>
    <property type="molecule type" value="Genomic_DNA"/>
</dbReference>